<feature type="transmembrane region" description="Helical" evidence="2">
    <location>
        <begin position="221"/>
        <end position="245"/>
    </location>
</feature>
<dbReference type="SUPFAM" id="SSF49785">
    <property type="entry name" value="Galactose-binding domain-like"/>
    <property type="match status" value="1"/>
</dbReference>
<feature type="transmembrane region" description="Helical" evidence="2">
    <location>
        <begin position="417"/>
        <end position="439"/>
    </location>
</feature>
<feature type="transmembrane region" description="Helical" evidence="2">
    <location>
        <begin position="318"/>
        <end position="337"/>
    </location>
</feature>
<evidence type="ECO:0000313" key="6">
    <source>
        <dbReference type="Proteomes" id="UP000648801"/>
    </source>
</evidence>
<dbReference type="Pfam" id="PF07228">
    <property type="entry name" value="SpoIIE"/>
    <property type="match status" value="1"/>
</dbReference>
<protein>
    <recommendedName>
        <fullName evidence="4">PPM-type phosphatase domain-containing protein</fullName>
    </recommendedName>
</protein>
<dbReference type="EMBL" id="BMJB01000001">
    <property type="protein sequence ID" value="GGA72027.1"/>
    <property type="molecule type" value="Genomic_DNA"/>
</dbReference>
<dbReference type="PANTHER" id="PTHR43156">
    <property type="entry name" value="STAGE II SPORULATION PROTEIN E-RELATED"/>
    <property type="match status" value="1"/>
</dbReference>
<dbReference type="Proteomes" id="UP000648801">
    <property type="component" value="Unassembled WGS sequence"/>
</dbReference>
<keyword evidence="3" id="KW-0732">Signal</keyword>
<dbReference type="SUPFAM" id="SSF81606">
    <property type="entry name" value="PP2C-like"/>
    <property type="match status" value="1"/>
</dbReference>
<evidence type="ECO:0000256" key="3">
    <source>
        <dbReference type="SAM" id="SignalP"/>
    </source>
</evidence>
<dbReference type="Gene3D" id="2.60.120.260">
    <property type="entry name" value="Galactose-binding domain-like"/>
    <property type="match status" value="1"/>
</dbReference>
<feature type="domain" description="PPM-type phosphatase" evidence="4">
    <location>
        <begin position="469"/>
        <end position="669"/>
    </location>
</feature>
<name>A0A916W6G7_9BACT</name>
<reference evidence="5" key="2">
    <citation type="submission" date="2020-09" db="EMBL/GenBank/DDBJ databases">
        <authorList>
            <person name="Sun Q."/>
            <person name="Zhou Y."/>
        </authorList>
    </citation>
    <scope>NUCLEOTIDE SEQUENCE</scope>
    <source>
        <strain evidence="5">CGMCC 1.15447</strain>
    </source>
</reference>
<dbReference type="PANTHER" id="PTHR43156:SF2">
    <property type="entry name" value="STAGE II SPORULATION PROTEIN E"/>
    <property type="match status" value="1"/>
</dbReference>
<keyword evidence="2" id="KW-0472">Membrane</keyword>
<feature type="signal peptide" evidence="3">
    <location>
        <begin position="1"/>
        <end position="23"/>
    </location>
</feature>
<evidence type="ECO:0000313" key="5">
    <source>
        <dbReference type="EMBL" id="GGA72027.1"/>
    </source>
</evidence>
<sequence length="685" mass="74018">MLRAGLLLPLMLLLLSPSLPGEAQPAAGGTSGVASADHVVYVKLGTSAIELYGPWKFHTGDNLSWAQPGFDDSGWANMGLVPPEGSDGYVPGWTARGYAGYSGYAWYRLQVVVEGTPGPLALKMPEGVDDAYQVFVDGARIGEFGSFGTRHVTAYSALPRAFRLPPDIRDRTITIAIRMWMDSATPFNSPDAGGLHGPPVLGYASIIGAQVQLDWDAIAHYIGSGFLEMLILVMALVMALTLFWLDWDEKSYVWLAFVCLATIISNGVVLLDNFTTAVGQTASVLVTDVFATPLRIGCWVLFWGFWFGLPRIRRLHSVVWPAVFLLALGTALLRAPLYGQHVPVHAATWIEPLRLCLKLYLGVLLLVVAFQGFKRNKAEGGLAATAVIFAVFANYQHELRIVHIPTAFTIVGFSISLGSLSTIVSLLLITIMLLARFIAARRAEEQWKLEIAQARHVQEVLIPNKLPQVAGLSIESEYHPAREVGGDFFQIIPGEDDDSALVVVGDVTGKGLQAGMLVALIVGAVRLQAQVDNNPQQVLAALNRQLSEREHASATCLALRFMPDGLVQLANAGHLPPYLNGVEMQIEGALPLGILPDITYPTLSFRLDSGDSLVLMSDGVAEAQDTHGNLFGFGRTEELLRSSSSPSKIARAAKEFGQTDDILVLKVQRTTTEAAFADKAVALAN</sequence>
<dbReference type="GO" id="GO:0016791">
    <property type="term" value="F:phosphatase activity"/>
    <property type="evidence" value="ECO:0007669"/>
    <property type="project" value="TreeGrafter"/>
</dbReference>
<keyword evidence="1" id="KW-0378">Hydrolase</keyword>
<keyword evidence="6" id="KW-1185">Reference proteome</keyword>
<feature type="transmembrane region" description="Helical" evidence="2">
    <location>
        <begin position="357"/>
        <end position="373"/>
    </location>
</feature>
<dbReference type="InterPro" id="IPR052016">
    <property type="entry name" value="Bact_Sigma-Reg"/>
</dbReference>
<comment type="caution">
    <text evidence="5">The sequence shown here is derived from an EMBL/GenBank/DDBJ whole genome shotgun (WGS) entry which is preliminary data.</text>
</comment>
<dbReference type="InterPro" id="IPR036457">
    <property type="entry name" value="PPM-type-like_dom_sf"/>
</dbReference>
<dbReference type="InterPro" id="IPR008979">
    <property type="entry name" value="Galactose-bd-like_sf"/>
</dbReference>
<feature type="transmembrane region" description="Helical" evidence="2">
    <location>
        <begin position="252"/>
        <end position="271"/>
    </location>
</feature>
<dbReference type="RefSeq" id="WP_188759529.1">
    <property type="nucleotide sequence ID" value="NZ_BMJB01000001.1"/>
</dbReference>
<keyword evidence="2" id="KW-0812">Transmembrane</keyword>
<proteinExistence type="predicted"/>
<organism evidence="5 6">
    <name type="scientific">Edaphobacter acidisoli</name>
    <dbReference type="NCBI Taxonomy" id="2040573"/>
    <lineage>
        <taxon>Bacteria</taxon>
        <taxon>Pseudomonadati</taxon>
        <taxon>Acidobacteriota</taxon>
        <taxon>Terriglobia</taxon>
        <taxon>Terriglobales</taxon>
        <taxon>Acidobacteriaceae</taxon>
        <taxon>Edaphobacter</taxon>
    </lineage>
</organism>
<evidence type="ECO:0000256" key="1">
    <source>
        <dbReference type="ARBA" id="ARBA00022801"/>
    </source>
</evidence>
<feature type="transmembrane region" description="Helical" evidence="2">
    <location>
        <begin position="283"/>
        <end position="306"/>
    </location>
</feature>
<reference evidence="5" key="1">
    <citation type="journal article" date="2014" name="Int. J. Syst. Evol. Microbiol.">
        <title>Complete genome sequence of Corynebacterium casei LMG S-19264T (=DSM 44701T), isolated from a smear-ripened cheese.</title>
        <authorList>
            <consortium name="US DOE Joint Genome Institute (JGI-PGF)"/>
            <person name="Walter F."/>
            <person name="Albersmeier A."/>
            <person name="Kalinowski J."/>
            <person name="Ruckert C."/>
        </authorList>
    </citation>
    <scope>NUCLEOTIDE SEQUENCE</scope>
    <source>
        <strain evidence="5">CGMCC 1.15447</strain>
    </source>
</reference>
<accession>A0A916W6G7</accession>
<evidence type="ECO:0000259" key="4">
    <source>
        <dbReference type="SMART" id="SM00331"/>
    </source>
</evidence>
<dbReference type="AlphaFoldDB" id="A0A916W6G7"/>
<dbReference type="InterPro" id="IPR001932">
    <property type="entry name" value="PPM-type_phosphatase-like_dom"/>
</dbReference>
<dbReference type="Gene3D" id="3.60.40.10">
    <property type="entry name" value="PPM-type phosphatase domain"/>
    <property type="match status" value="1"/>
</dbReference>
<gene>
    <name evidence="5" type="ORF">GCM10011507_24550</name>
</gene>
<feature type="chain" id="PRO_5037735311" description="PPM-type phosphatase domain-containing protein" evidence="3">
    <location>
        <begin position="24"/>
        <end position="685"/>
    </location>
</feature>
<keyword evidence="2" id="KW-1133">Transmembrane helix</keyword>
<evidence type="ECO:0000256" key="2">
    <source>
        <dbReference type="SAM" id="Phobius"/>
    </source>
</evidence>
<dbReference type="SMART" id="SM00331">
    <property type="entry name" value="PP2C_SIG"/>
    <property type="match status" value="1"/>
</dbReference>